<organism evidence="8 9">
    <name type="scientific">Amniculicola lignicola CBS 123094</name>
    <dbReference type="NCBI Taxonomy" id="1392246"/>
    <lineage>
        <taxon>Eukaryota</taxon>
        <taxon>Fungi</taxon>
        <taxon>Dikarya</taxon>
        <taxon>Ascomycota</taxon>
        <taxon>Pezizomycotina</taxon>
        <taxon>Dothideomycetes</taxon>
        <taxon>Pleosporomycetidae</taxon>
        <taxon>Pleosporales</taxon>
        <taxon>Amniculicolaceae</taxon>
        <taxon>Amniculicola</taxon>
    </lineage>
</organism>
<evidence type="ECO:0000256" key="2">
    <source>
        <dbReference type="ARBA" id="ARBA00022692"/>
    </source>
</evidence>
<feature type="transmembrane region" description="Helical" evidence="6">
    <location>
        <begin position="64"/>
        <end position="84"/>
    </location>
</feature>
<feature type="transmembrane region" description="Helical" evidence="6">
    <location>
        <begin position="104"/>
        <end position="122"/>
    </location>
</feature>
<dbReference type="Pfam" id="PF20684">
    <property type="entry name" value="Fung_rhodopsin"/>
    <property type="match status" value="1"/>
</dbReference>
<dbReference type="PANTHER" id="PTHR33048">
    <property type="entry name" value="PTH11-LIKE INTEGRAL MEMBRANE PROTEIN (AFU_ORTHOLOGUE AFUA_5G11245)"/>
    <property type="match status" value="1"/>
</dbReference>
<sequence length="415" mass="46655">MSSVDLSQPVAPPPPGVIANFSNPASQSVLAYSCIIVAFATLTFFAWFRFVVKYWIVKTVHIEDYLIPFAWLAAAADFICGFIVYDFAPIIHSWDIQLITYGRFILLLRISACFFNVSILLIKCSMLIQVIRVFVPRGTHSRTYWLLITLIVANILFHTAIAFTLILSCKPITKAWHPWEEGKCLPVGILATTSAVMNLISDLSILCVAQWVVWNVIRTDVSKKLRLSLVFFAGLAPCAFSSLCLYYTWRELHAADFVHDIAIMTLACYGELSSAMFVLFLPVLPRFFSHLKAKHTSYKSSRSSTRLDFADIGVDGKGGPSPCAFYAKGKEWGRKGSVAGEKVKSLWHISYTQRGGDDGNGEAFWRKESLEEKMASFDEMTVEAPSFDEKRLEEGVLRGKVWNIERVRCSSVYSQ</sequence>
<proteinExistence type="inferred from homology"/>
<dbReference type="GO" id="GO:0016020">
    <property type="term" value="C:membrane"/>
    <property type="evidence" value="ECO:0007669"/>
    <property type="project" value="UniProtKB-SubCell"/>
</dbReference>
<evidence type="ECO:0000313" key="9">
    <source>
        <dbReference type="Proteomes" id="UP000799779"/>
    </source>
</evidence>
<feature type="transmembrane region" description="Helical" evidence="6">
    <location>
        <begin position="261"/>
        <end position="284"/>
    </location>
</feature>
<dbReference type="EMBL" id="ML977561">
    <property type="protein sequence ID" value="KAF2006026.1"/>
    <property type="molecule type" value="Genomic_DNA"/>
</dbReference>
<gene>
    <name evidence="8" type="ORF">P154DRAFT_615943</name>
</gene>
<keyword evidence="3 6" id="KW-1133">Transmembrane helix</keyword>
<evidence type="ECO:0000259" key="7">
    <source>
        <dbReference type="Pfam" id="PF20684"/>
    </source>
</evidence>
<keyword evidence="9" id="KW-1185">Reference proteome</keyword>
<keyword evidence="2 6" id="KW-0812">Transmembrane</keyword>
<feature type="transmembrane region" description="Helical" evidence="6">
    <location>
        <begin position="229"/>
        <end position="249"/>
    </location>
</feature>
<protein>
    <recommendedName>
        <fullName evidence="7">Rhodopsin domain-containing protein</fullName>
    </recommendedName>
</protein>
<reference evidence="8" key="1">
    <citation type="journal article" date="2020" name="Stud. Mycol.">
        <title>101 Dothideomycetes genomes: a test case for predicting lifestyles and emergence of pathogens.</title>
        <authorList>
            <person name="Haridas S."/>
            <person name="Albert R."/>
            <person name="Binder M."/>
            <person name="Bloem J."/>
            <person name="Labutti K."/>
            <person name="Salamov A."/>
            <person name="Andreopoulos B."/>
            <person name="Baker S."/>
            <person name="Barry K."/>
            <person name="Bills G."/>
            <person name="Bluhm B."/>
            <person name="Cannon C."/>
            <person name="Castanera R."/>
            <person name="Culley D."/>
            <person name="Daum C."/>
            <person name="Ezra D."/>
            <person name="Gonzalez J."/>
            <person name="Henrissat B."/>
            <person name="Kuo A."/>
            <person name="Liang C."/>
            <person name="Lipzen A."/>
            <person name="Lutzoni F."/>
            <person name="Magnuson J."/>
            <person name="Mondo S."/>
            <person name="Nolan M."/>
            <person name="Ohm R."/>
            <person name="Pangilinan J."/>
            <person name="Park H.-J."/>
            <person name="Ramirez L."/>
            <person name="Alfaro M."/>
            <person name="Sun H."/>
            <person name="Tritt A."/>
            <person name="Yoshinaga Y."/>
            <person name="Zwiers L.-H."/>
            <person name="Turgeon B."/>
            <person name="Goodwin S."/>
            <person name="Spatafora J."/>
            <person name="Crous P."/>
            <person name="Grigoriev I."/>
        </authorList>
    </citation>
    <scope>NUCLEOTIDE SEQUENCE</scope>
    <source>
        <strain evidence="8">CBS 123094</strain>
    </source>
</reference>
<comment type="subcellular location">
    <subcellularLocation>
        <location evidence="1">Membrane</location>
        <topology evidence="1">Multi-pass membrane protein</topology>
    </subcellularLocation>
</comment>
<comment type="similarity">
    <text evidence="5">Belongs to the SAT4 family.</text>
</comment>
<evidence type="ECO:0000256" key="5">
    <source>
        <dbReference type="ARBA" id="ARBA00038359"/>
    </source>
</evidence>
<dbReference type="OrthoDB" id="4682787at2759"/>
<evidence type="ECO:0000256" key="3">
    <source>
        <dbReference type="ARBA" id="ARBA00022989"/>
    </source>
</evidence>
<dbReference type="PANTHER" id="PTHR33048:SF129">
    <property type="entry name" value="INTEGRAL MEMBRANE PROTEIN-RELATED"/>
    <property type="match status" value="1"/>
</dbReference>
<keyword evidence="4 6" id="KW-0472">Membrane</keyword>
<dbReference type="InterPro" id="IPR049326">
    <property type="entry name" value="Rhodopsin_dom_fungi"/>
</dbReference>
<feature type="domain" description="Rhodopsin" evidence="7">
    <location>
        <begin position="48"/>
        <end position="288"/>
    </location>
</feature>
<dbReference type="InterPro" id="IPR052337">
    <property type="entry name" value="SAT4-like"/>
</dbReference>
<evidence type="ECO:0000256" key="1">
    <source>
        <dbReference type="ARBA" id="ARBA00004141"/>
    </source>
</evidence>
<accession>A0A6A5X2P1</accession>
<name>A0A6A5X2P1_9PLEO</name>
<dbReference type="AlphaFoldDB" id="A0A6A5X2P1"/>
<evidence type="ECO:0000313" key="8">
    <source>
        <dbReference type="EMBL" id="KAF2006026.1"/>
    </source>
</evidence>
<feature type="transmembrane region" description="Helical" evidence="6">
    <location>
        <begin position="187"/>
        <end position="217"/>
    </location>
</feature>
<evidence type="ECO:0000256" key="6">
    <source>
        <dbReference type="SAM" id="Phobius"/>
    </source>
</evidence>
<dbReference type="Proteomes" id="UP000799779">
    <property type="component" value="Unassembled WGS sequence"/>
</dbReference>
<evidence type="ECO:0000256" key="4">
    <source>
        <dbReference type="ARBA" id="ARBA00023136"/>
    </source>
</evidence>
<feature type="transmembrane region" description="Helical" evidence="6">
    <location>
        <begin position="143"/>
        <end position="167"/>
    </location>
</feature>
<feature type="transmembrane region" description="Helical" evidence="6">
    <location>
        <begin position="29"/>
        <end position="52"/>
    </location>
</feature>